<dbReference type="EMBL" id="JANHOH010000001">
    <property type="protein sequence ID" value="MCQ6956622.1"/>
    <property type="molecule type" value="Genomic_DNA"/>
</dbReference>
<dbReference type="Proteomes" id="UP001204376">
    <property type="component" value="Unassembled WGS sequence"/>
</dbReference>
<sequence>MDDSLTISPPKERCASCFTEIVTDDVFCTNCGYPLKGTEDEQRKFIGENEVTGIYYKEYYDKVRKAGNSLYYLAGFALLGAIISFFMKQDDPNVLAYTLPSLILAVLFLVLGGYSRKKPLACIVSGLVLYLIVQILLIIDNPVNIASGIIIKIVIIGYLINGIKSALELEKFKKEHNLKD</sequence>
<comment type="caution">
    <text evidence="2">The sequence shown here is derived from an EMBL/GenBank/DDBJ whole genome shotgun (WGS) entry which is preliminary data.</text>
</comment>
<feature type="transmembrane region" description="Helical" evidence="1">
    <location>
        <begin position="120"/>
        <end position="139"/>
    </location>
</feature>
<proteinExistence type="predicted"/>
<keyword evidence="1" id="KW-0472">Membrane</keyword>
<feature type="transmembrane region" description="Helical" evidence="1">
    <location>
        <begin position="94"/>
        <end position="113"/>
    </location>
</feature>
<evidence type="ECO:0000313" key="2">
    <source>
        <dbReference type="EMBL" id="MCQ6956622.1"/>
    </source>
</evidence>
<feature type="transmembrane region" description="Helical" evidence="1">
    <location>
        <begin position="70"/>
        <end position="88"/>
    </location>
</feature>
<accession>A0ABT1SWI9</accession>
<evidence type="ECO:0008006" key="4">
    <source>
        <dbReference type="Google" id="ProtNLM"/>
    </source>
</evidence>
<keyword evidence="3" id="KW-1185">Reference proteome</keyword>
<reference evidence="2 3" key="1">
    <citation type="submission" date="2022-07" db="EMBL/GenBank/DDBJ databases">
        <title>Mucilaginibacter sp. JC4.</title>
        <authorList>
            <person name="Le V."/>
            <person name="Ko S.-R."/>
            <person name="Ahn C.-Y."/>
            <person name="Oh H.-M."/>
        </authorList>
    </citation>
    <scope>NUCLEOTIDE SEQUENCE [LARGE SCALE GENOMIC DNA]</scope>
    <source>
        <strain evidence="2 3">JC4</strain>
    </source>
</reference>
<protein>
    <recommendedName>
        <fullName evidence="4">Zinc ribbon domain-containing protein</fullName>
    </recommendedName>
</protein>
<name>A0ABT1SWI9_9SPHI</name>
<feature type="transmembrane region" description="Helical" evidence="1">
    <location>
        <begin position="145"/>
        <end position="163"/>
    </location>
</feature>
<gene>
    <name evidence="2" type="ORF">NPE20_01570</name>
</gene>
<organism evidence="2 3">
    <name type="scientific">Mucilaginibacter aquariorum</name>
    <dbReference type="NCBI Taxonomy" id="2967225"/>
    <lineage>
        <taxon>Bacteria</taxon>
        <taxon>Pseudomonadati</taxon>
        <taxon>Bacteroidota</taxon>
        <taxon>Sphingobacteriia</taxon>
        <taxon>Sphingobacteriales</taxon>
        <taxon>Sphingobacteriaceae</taxon>
        <taxon>Mucilaginibacter</taxon>
    </lineage>
</organism>
<keyword evidence="1" id="KW-0812">Transmembrane</keyword>
<evidence type="ECO:0000313" key="3">
    <source>
        <dbReference type="Proteomes" id="UP001204376"/>
    </source>
</evidence>
<keyword evidence="1" id="KW-1133">Transmembrane helix</keyword>
<evidence type="ECO:0000256" key="1">
    <source>
        <dbReference type="SAM" id="Phobius"/>
    </source>
</evidence>
<dbReference type="RefSeq" id="WP_256536836.1">
    <property type="nucleotide sequence ID" value="NZ_JANHOH010000001.1"/>
</dbReference>